<feature type="compositionally biased region" description="Low complexity" evidence="1">
    <location>
        <begin position="162"/>
        <end position="173"/>
    </location>
</feature>
<name>A0AAE0HGA6_9PEZI</name>
<dbReference type="AlphaFoldDB" id="A0AAE0HGA6"/>
<gene>
    <name evidence="2" type="ORF">B0H64DRAFT_460935</name>
</gene>
<evidence type="ECO:0008006" key="4">
    <source>
        <dbReference type="Google" id="ProtNLM"/>
    </source>
</evidence>
<feature type="region of interest" description="Disordered" evidence="1">
    <location>
        <begin position="150"/>
        <end position="220"/>
    </location>
</feature>
<feature type="compositionally biased region" description="Low complexity" evidence="1">
    <location>
        <begin position="182"/>
        <end position="209"/>
    </location>
</feature>
<dbReference type="GeneID" id="87844428"/>
<comment type="caution">
    <text evidence="2">The sequence shown here is derived from an EMBL/GenBank/DDBJ whole genome shotgun (WGS) entry which is preliminary data.</text>
</comment>
<dbReference type="RefSeq" id="XP_062659561.1">
    <property type="nucleotide sequence ID" value="XM_062807480.1"/>
</dbReference>
<dbReference type="EMBL" id="JAUEPN010000004">
    <property type="protein sequence ID" value="KAK3296047.1"/>
    <property type="molecule type" value="Genomic_DNA"/>
</dbReference>
<reference evidence="2" key="2">
    <citation type="submission" date="2023-06" db="EMBL/GenBank/DDBJ databases">
        <authorList>
            <consortium name="Lawrence Berkeley National Laboratory"/>
            <person name="Haridas S."/>
            <person name="Hensen N."/>
            <person name="Bonometti L."/>
            <person name="Westerberg I."/>
            <person name="Brannstrom I.O."/>
            <person name="Guillou S."/>
            <person name="Cros-Aarteil S."/>
            <person name="Calhoun S."/>
            <person name="Kuo A."/>
            <person name="Mondo S."/>
            <person name="Pangilinan J."/>
            <person name="Riley R."/>
            <person name="Labutti K."/>
            <person name="Andreopoulos B."/>
            <person name="Lipzen A."/>
            <person name="Chen C."/>
            <person name="Yanf M."/>
            <person name="Daum C."/>
            <person name="Ng V."/>
            <person name="Clum A."/>
            <person name="Steindorff A."/>
            <person name="Ohm R."/>
            <person name="Martin F."/>
            <person name="Silar P."/>
            <person name="Natvig D."/>
            <person name="Lalanne C."/>
            <person name="Gautier V."/>
            <person name="Ament-Velasquez S.L."/>
            <person name="Kruys A."/>
            <person name="Hutchinson M.I."/>
            <person name="Powell A.J."/>
            <person name="Barry K."/>
            <person name="Miller A.N."/>
            <person name="Grigoriev I.V."/>
            <person name="Debuchy R."/>
            <person name="Gladieux P."/>
            <person name="Thoren M.H."/>
            <person name="Johannesson H."/>
        </authorList>
    </citation>
    <scope>NUCLEOTIDE SEQUENCE</scope>
    <source>
        <strain evidence="2">CBS 168.71</strain>
    </source>
</reference>
<evidence type="ECO:0000313" key="2">
    <source>
        <dbReference type="EMBL" id="KAK3296047.1"/>
    </source>
</evidence>
<proteinExistence type="predicted"/>
<protein>
    <recommendedName>
        <fullName evidence="4">DRBM domain-containing protein</fullName>
    </recommendedName>
</protein>
<sequence>MAATSMSILDEPVDYRDLKEWIAEQERNPKPLSPLQQRAISDLRRSIEPEIGNRDWVSLMNRYTQAHGGTPAFIDEPAPEERWTYRCLFKPTADAEQMAFPNPEAGFTPNEQGIPAAPSFSRKKDAKQYAAKCCIEWLMNGGYMPTDGTSVEFPKPLRTSRHATSTPTPAPAAKKPKRDNPDANPDNRAQRRAAAAAALAADDNNNDNSDSNDDDDPPATKRVEEKCRLLNFAIPHYKITPSLLPTDSTTTTERETASFTTPSNPQFFDGRADFGADAIKVPEGLGRVTNVYGRRNAREKAAEEVLVWLLAEEGRRLAEVDEMMAMVGGPEPLPQAGEA</sequence>
<keyword evidence="3" id="KW-1185">Reference proteome</keyword>
<reference evidence="2" key="1">
    <citation type="journal article" date="2023" name="Mol. Phylogenet. Evol.">
        <title>Genome-scale phylogeny and comparative genomics of the fungal order Sordariales.</title>
        <authorList>
            <person name="Hensen N."/>
            <person name="Bonometti L."/>
            <person name="Westerberg I."/>
            <person name="Brannstrom I.O."/>
            <person name="Guillou S."/>
            <person name="Cros-Aarteil S."/>
            <person name="Calhoun S."/>
            <person name="Haridas S."/>
            <person name="Kuo A."/>
            <person name="Mondo S."/>
            <person name="Pangilinan J."/>
            <person name="Riley R."/>
            <person name="LaButti K."/>
            <person name="Andreopoulos B."/>
            <person name="Lipzen A."/>
            <person name="Chen C."/>
            <person name="Yan M."/>
            <person name="Daum C."/>
            <person name="Ng V."/>
            <person name="Clum A."/>
            <person name="Steindorff A."/>
            <person name="Ohm R.A."/>
            <person name="Martin F."/>
            <person name="Silar P."/>
            <person name="Natvig D.O."/>
            <person name="Lalanne C."/>
            <person name="Gautier V."/>
            <person name="Ament-Velasquez S.L."/>
            <person name="Kruys A."/>
            <person name="Hutchinson M.I."/>
            <person name="Powell A.J."/>
            <person name="Barry K."/>
            <person name="Miller A.N."/>
            <person name="Grigoriev I.V."/>
            <person name="Debuchy R."/>
            <person name="Gladieux P."/>
            <person name="Hiltunen Thoren M."/>
            <person name="Johannesson H."/>
        </authorList>
    </citation>
    <scope>NUCLEOTIDE SEQUENCE</scope>
    <source>
        <strain evidence="2">CBS 168.71</strain>
    </source>
</reference>
<evidence type="ECO:0000313" key="3">
    <source>
        <dbReference type="Proteomes" id="UP001278766"/>
    </source>
</evidence>
<accession>A0AAE0HGA6</accession>
<organism evidence="2 3">
    <name type="scientific">Chaetomium fimeti</name>
    <dbReference type="NCBI Taxonomy" id="1854472"/>
    <lineage>
        <taxon>Eukaryota</taxon>
        <taxon>Fungi</taxon>
        <taxon>Dikarya</taxon>
        <taxon>Ascomycota</taxon>
        <taxon>Pezizomycotina</taxon>
        <taxon>Sordariomycetes</taxon>
        <taxon>Sordariomycetidae</taxon>
        <taxon>Sordariales</taxon>
        <taxon>Chaetomiaceae</taxon>
        <taxon>Chaetomium</taxon>
    </lineage>
</organism>
<dbReference type="Proteomes" id="UP001278766">
    <property type="component" value="Unassembled WGS sequence"/>
</dbReference>
<evidence type="ECO:0000256" key="1">
    <source>
        <dbReference type="SAM" id="MobiDB-lite"/>
    </source>
</evidence>